<evidence type="ECO:0000256" key="5">
    <source>
        <dbReference type="ARBA" id="ARBA00023010"/>
    </source>
</evidence>
<accession>A0AAV1C7V2</accession>
<proteinExistence type="predicted"/>
<comment type="subcellular location">
    <subcellularLocation>
        <location evidence="1">Nucleus</location>
        <location evidence="1">Nuclear pore complex</location>
    </subcellularLocation>
</comment>
<feature type="compositionally biased region" description="Polar residues" evidence="9">
    <location>
        <begin position="7"/>
        <end position="25"/>
    </location>
</feature>
<keyword evidence="2" id="KW-0813">Transport</keyword>
<keyword evidence="8" id="KW-0175">Coiled coil</keyword>
<dbReference type="GO" id="GO:0017056">
    <property type="term" value="F:structural constituent of nuclear pore"/>
    <property type="evidence" value="ECO:0007669"/>
    <property type="project" value="InterPro"/>
</dbReference>
<dbReference type="PANTHER" id="PTHR13257:SF0">
    <property type="entry name" value="NUCLEAR PORE COMPLEX PROTEIN NUP88"/>
    <property type="match status" value="1"/>
</dbReference>
<evidence type="ECO:0000256" key="4">
    <source>
        <dbReference type="ARBA" id="ARBA00022927"/>
    </source>
</evidence>
<dbReference type="GO" id="GO:0005643">
    <property type="term" value="C:nuclear pore"/>
    <property type="evidence" value="ECO:0007669"/>
    <property type="project" value="UniProtKB-SubCell"/>
</dbReference>
<evidence type="ECO:0000256" key="3">
    <source>
        <dbReference type="ARBA" id="ARBA00022816"/>
    </source>
</evidence>
<evidence type="ECO:0000256" key="8">
    <source>
        <dbReference type="SAM" id="Coils"/>
    </source>
</evidence>
<reference evidence="10" key="1">
    <citation type="submission" date="2023-03" db="EMBL/GenBank/DDBJ databases">
        <authorList>
            <person name="Julca I."/>
        </authorList>
    </citation>
    <scope>NUCLEOTIDE SEQUENCE</scope>
</reference>
<keyword evidence="3" id="KW-0509">mRNA transport</keyword>
<name>A0AAV1C7V2_OLDCO</name>
<evidence type="ECO:0000256" key="7">
    <source>
        <dbReference type="ARBA" id="ARBA00023242"/>
    </source>
</evidence>
<dbReference type="GO" id="GO:0000055">
    <property type="term" value="P:ribosomal large subunit export from nucleus"/>
    <property type="evidence" value="ECO:0007669"/>
    <property type="project" value="InterPro"/>
</dbReference>
<evidence type="ECO:0000256" key="1">
    <source>
        <dbReference type="ARBA" id="ARBA00004567"/>
    </source>
</evidence>
<dbReference type="SUPFAM" id="SSF50978">
    <property type="entry name" value="WD40 repeat-like"/>
    <property type="match status" value="1"/>
</dbReference>
<dbReference type="GO" id="GO:0006606">
    <property type="term" value="P:protein import into nucleus"/>
    <property type="evidence" value="ECO:0007669"/>
    <property type="project" value="TreeGrafter"/>
</dbReference>
<sequence length="810" mass="90039">MRFNFDFSGSNDDGRQSTPPSTSTPAEDVQWLPLQNHPVFSAADGGALPSPPSTKTQTNLLAWDGASRLYFWDPSRRCLHRIAIKLGGPDSSSILAASPSKILQPDKQLDYDVQKISINRNGSAIFLSGVGRLCVMYLFGRSSSKQSAIICRTVSIGSDIFFDGNNLIRLLQVCWHPCSDTHIGILSSDSVFRLFNLSESLQQPEQEYYLQPVEPKSLLKASSICPVDFSFGGNHLWDRFSVFVLFSDGSVYVLCPVIPFGSTYRWETLLELHSDAHTFGLKSSNSKAIRNSNMAISWLEATFPQLAQQATESGGSFALKAQPYAFMDSSLLLQGPLCNMNNSEKESDKIEDAESEGYAVSFLYNLVGKDSLLISAWSGGLLQIDALADEIQPVWKDGCPPRLFVDSSDRILGVAMICESVSSDLGDRKPDLSLDTSVWLGHPPPLLRLAVVDLALPGKGGSCISLYVDNLMPERIYCLHDGGVDAIVLHFLPFTNQAMGKEGARNPSVHPVISSCQGESSPLPICGFLSLADSVGDSWIVGLTQSRECIVSEMETWKLSVPCVLDQEKDSSGDDEQKKTEIPTIISKDLLAGPKIVVLPPSSPDQRSVAADSIDGRSVIHRYFKIFHENYMEYALKVHFELQHHAPHVKKIIDDQHSRLQKVEQKLLQVEEKQEELDSRITHAIQRHSAIEERLLKLRNLRGLFKKPLSKAERDFKSELDRFTGVELDALRSTVEALDARLRRLTRSPQAKLMNKQSQRRGRRANYVQEDEISLLKSSMSKLSLINNENTKKAKLIESALSRRDLSKDQ</sequence>
<dbReference type="EMBL" id="OX459118">
    <property type="protein sequence ID" value="CAI9091694.1"/>
    <property type="molecule type" value="Genomic_DNA"/>
</dbReference>
<keyword evidence="11" id="KW-1185">Reference proteome</keyword>
<dbReference type="Pfam" id="PF10168">
    <property type="entry name" value="Nup88"/>
    <property type="match status" value="2"/>
</dbReference>
<dbReference type="InterPro" id="IPR019321">
    <property type="entry name" value="Nucleoporin_Nup88"/>
</dbReference>
<organism evidence="10 11">
    <name type="scientific">Oldenlandia corymbosa var. corymbosa</name>
    <dbReference type="NCBI Taxonomy" id="529605"/>
    <lineage>
        <taxon>Eukaryota</taxon>
        <taxon>Viridiplantae</taxon>
        <taxon>Streptophyta</taxon>
        <taxon>Embryophyta</taxon>
        <taxon>Tracheophyta</taxon>
        <taxon>Spermatophyta</taxon>
        <taxon>Magnoliopsida</taxon>
        <taxon>eudicotyledons</taxon>
        <taxon>Gunneridae</taxon>
        <taxon>Pentapetalae</taxon>
        <taxon>asterids</taxon>
        <taxon>lamiids</taxon>
        <taxon>Gentianales</taxon>
        <taxon>Rubiaceae</taxon>
        <taxon>Rubioideae</taxon>
        <taxon>Spermacoceae</taxon>
        <taxon>Hedyotis-Oldenlandia complex</taxon>
        <taxon>Oldenlandia</taxon>
    </lineage>
</organism>
<dbReference type="GO" id="GO:0000056">
    <property type="term" value="P:ribosomal small subunit export from nucleus"/>
    <property type="evidence" value="ECO:0007669"/>
    <property type="project" value="InterPro"/>
</dbReference>
<feature type="coiled-coil region" evidence="8">
    <location>
        <begin position="653"/>
        <end position="680"/>
    </location>
</feature>
<gene>
    <name evidence="10" type="ORF">OLC1_LOCUS3556</name>
</gene>
<evidence type="ECO:0000313" key="11">
    <source>
        <dbReference type="Proteomes" id="UP001161247"/>
    </source>
</evidence>
<dbReference type="PANTHER" id="PTHR13257">
    <property type="entry name" value="NUCLEOPORIN NUP84-RELATED"/>
    <property type="match status" value="1"/>
</dbReference>
<feature type="region of interest" description="Disordered" evidence="9">
    <location>
        <begin position="1"/>
        <end position="27"/>
    </location>
</feature>
<evidence type="ECO:0000256" key="2">
    <source>
        <dbReference type="ARBA" id="ARBA00022448"/>
    </source>
</evidence>
<keyword evidence="6" id="KW-0906">Nuclear pore complex</keyword>
<evidence type="ECO:0000313" key="10">
    <source>
        <dbReference type="EMBL" id="CAI9091694.1"/>
    </source>
</evidence>
<dbReference type="AlphaFoldDB" id="A0AAV1C7V2"/>
<evidence type="ECO:0000256" key="9">
    <source>
        <dbReference type="SAM" id="MobiDB-lite"/>
    </source>
</evidence>
<keyword evidence="4" id="KW-0653">Protein transport</keyword>
<dbReference type="InterPro" id="IPR037700">
    <property type="entry name" value="NUP88/NUP82"/>
</dbReference>
<dbReference type="GO" id="GO:0006406">
    <property type="term" value="P:mRNA export from nucleus"/>
    <property type="evidence" value="ECO:0007669"/>
    <property type="project" value="TreeGrafter"/>
</dbReference>
<evidence type="ECO:0000256" key="6">
    <source>
        <dbReference type="ARBA" id="ARBA00023132"/>
    </source>
</evidence>
<keyword evidence="5" id="KW-0811">Translocation</keyword>
<dbReference type="Proteomes" id="UP001161247">
    <property type="component" value="Chromosome 1"/>
</dbReference>
<keyword evidence="7" id="KW-0539">Nucleus</keyword>
<protein>
    <submittedName>
        <fullName evidence="10">OLC1v1026783C1</fullName>
    </submittedName>
</protein>
<dbReference type="InterPro" id="IPR036322">
    <property type="entry name" value="WD40_repeat_dom_sf"/>
</dbReference>